<dbReference type="AlphaFoldDB" id="A0A1Q2HP74"/>
<reference evidence="9" key="1">
    <citation type="submission" date="2017-02" db="EMBL/GenBank/DDBJ databases">
        <title>Comparative genomics and description of representatives of a novel lineage of planctomycetes thriving in anoxic sediments.</title>
        <authorList>
            <person name="Spring S."/>
            <person name="Bunk B."/>
            <person name="Sproer C."/>
            <person name="Klenk H.-P."/>
        </authorList>
    </citation>
    <scope>NUCLEOTIDE SEQUENCE [LARGE SCALE GENOMIC DNA]</scope>
    <source>
        <strain evidence="9">L21-RPul-D3</strain>
    </source>
</reference>
<dbReference type="STRING" id="1940790.L21SP3_01060"/>
<dbReference type="HAMAP" id="MF_02040">
    <property type="entry name" value="Mrp_NBP35"/>
    <property type="match status" value="1"/>
</dbReference>
<dbReference type="InterPro" id="IPR033756">
    <property type="entry name" value="YlxH/NBP35"/>
</dbReference>
<keyword evidence="6" id="KW-0378">Hydrolase</keyword>
<comment type="function">
    <text evidence="6">Binds and transfers iron-sulfur (Fe-S) clusters to target apoproteins. Can hydrolyze ATP.</text>
</comment>
<gene>
    <name evidence="8" type="primary">minD_1</name>
    <name evidence="8" type="ORF">L21SP3_01060</name>
</gene>
<dbReference type="SUPFAM" id="SSF52540">
    <property type="entry name" value="P-loop containing nucleoside triphosphate hydrolases"/>
    <property type="match status" value="1"/>
</dbReference>
<evidence type="ECO:0000256" key="4">
    <source>
        <dbReference type="ARBA" id="ARBA00023004"/>
    </source>
</evidence>
<proteinExistence type="inferred from homology"/>
<keyword evidence="4 6" id="KW-0408">Iron</keyword>
<dbReference type="GO" id="GO:0005524">
    <property type="term" value="F:ATP binding"/>
    <property type="evidence" value="ECO:0007669"/>
    <property type="project" value="UniProtKB-UniRule"/>
</dbReference>
<dbReference type="FunFam" id="3.40.50.300:FF:001119">
    <property type="entry name" value="Iron-sulfur cluster carrier protein"/>
    <property type="match status" value="1"/>
</dbReference>
<evidence type="ECO:0000313" key="9">
    <source>
        <dbReference type="Proteomes" id="UP000188273"/>
    </source>
</evidence>
<sequence>MAENQCSGCSQSGSCPSANAGGQAGQSSSQIGKKIIVMSGKGGVGKSSVAANLAAWLSSRGSSVGLLDVDLHGPSIPRMMNVTGEDIHQVGEMVIPAAGPSGLKVMSIGFLLESDSTPVIWRGPAKHNVINQFVNQVHWGSLDYLIVDSPPGTGDEPLSAVQTLEKPDGAIIVTTPQQVSVMDVRRCISFCGKVEVKILGVVENMAGYVCPKCGYRVDVFLSGGGEKVAEEFELPFLGSVPMDPEFAISGEQGKPIVLQGEKSPTAQALAASFSKIKF</sequence>
<dbReference type="PANTHER" id="PTHR23264:SF19">
    <property type="entry name" value="CYTOSOLIC FE-S CLUSTER ASSEMBLY FACTOR NUBP2"/>
    <property type="match status" value="1"/>
</dbReference>
<organism evidence="8 9">
    <name type="scientific">Sedimentisphaera cyanobacteriorum</name>
    <dbReference type="NCBI Taxonomy" id="1940790"/>
    <lineage>
        <taxon>Bacteria</taxon>
        <taxon>Pseudomonadati</taxon>
        <taxon>Planctomycetota</taxon>
        <taxon>Phycisphaerae</taxon>
        <taxon>Sedimentisphaerales</taxon>
        <taxon>Sedimentisphaeraceae</taxon>
        <taxon>Sedimentisphaera</taxon>
    </lineage>
</organism>
<keyword evidence="2 6" id="KW-0547">Nucleotide-binding</keyword>
<feature type="region of interest" description="Disordered" evidence="7">
    <location>
        <begin position="1"/>
        <end position="26"/>
    </location>
</feature>
<dbReference type="InterPro" id="IPR027417">
    <property type="entry name" value="P-loop_NTPase"/>
</dbReference>
<dbReference type="Gene3D" id="3.40.50.300">
    <property type="entry name" value="P-loop containing nucleotide triphosphate hydrolases"/>
    <property type="match status" value="1"/>
</dbReference>
<keyword evidence="1 6" id="KW-0479">Metal-binding</keyword>
<dbReference type="PROSITE" id="PS01215">
    <property type="entry name" value="MRP"/>
    <property type="match status" value="1"/>
</dbReference>
<name>A0A1Q2HP74_9BACT</name>
<dbReference type="GO" id="GO:0016226">
    <property type="term" value="P:iron-sulfur cluster assembly"/>
    <property type="evidence" value="ECO:0007669"/>
    <property type="project" value="InterPro"/>
</dbReference>
<dbReference type="KEGG" id="pbu:L21SP3_01060"/>
<dbReference type="EMBL" id="CP019633">
    <property type="protein sequence ID" value="AQQ09258.1"/>
    <property type="molecule type" value="Genomic_DNA"/>
</dbReference>
<dbReference type="GO" id="GO:0005829">
    <property type="term" value="C:cytosol"/>
    <property type="evidence" value="ECO:0007669"/>
    <property type="project" value="TreeGrafter"/>
</dbReference>
<evidence type="ECO:0000256" key="2">
    <source>
        <dbReference type="ARBA" id="ARBA00022741"/>
    </source>
</evidence>
<keyword evidence="9" id="KW-1185">Reference proteome</keyword>
<protein>
    <recommendedName>
        <fullName evidence="6">Iron-sulfur cluster carrier protein</fullName>
    </recommendedName>
</protein>
<dbReference type="PANTHER" id="PTHR23264">
    <property type="entry name" value="NUCLEOTIDE-BINDING PROTEIN NBP35 YEAST -RELATED"/>
    <property type="match status" value="1"/>
</dbReference>
<dbReference type="RefSeq" id="WP_077539802.1">
    <property type="nucleotide sequence ID" value="NZ_CP019633.1"/>
</dbReference>
<evidence type="ECO:0000256" key="6">
    <source>
        <dbReference type="HAMAP-Rule" id="MF_02040"/>
    </source>
</evidence>
<keyword evidence="8" id="KW-0132">Cell division</keyword>
<evidence type="ECO:0000256" key="3">
    <source>
        <dbReference type="ARBA" id="ARBA00022840"/>
    </source>
</evidence>
<keyword evidence="5 6" id="KW-0411">Iron-sulfur</keyword>
<keyword evidence="3 6" id="KW-0067">ATP-binding</keyword>
<dbReference type="GO" id="GO:0046872">
    <property type="term" value="F:metal ion binding"/>
    <property type="evidence" value="ECO:0007669"/>
    <property type="project" value="UniProtKB-KW"/>
</dbReference>
<dbReference type="CDD" id="cd02037">
    <property type="entry name" value="Mrp_NBP35"/>
    <property type="match status" value="1"/>
</dbReference>
<feature type="binding site" evidence="6">
    <location>
        <begin position="40"/>
        <end position="47"/>
    </location>
    <ligand>
        <name>ATP</name>
        <dbReference type="ChEBI" id="CHEBI:30616"/>
    </ligand>
</feature>
<dbReference type="Pfam" id="PF10609">
    <property type="entry name" value="ParA"/>
    <property type="match status" value="1"/>
</dbReference>
<dbReference type="GO" id="GO:0051536">
    <property type="term" value="F:iron-sulfur cluster binding"/>
    <property type="evidence" value="ECO:0007669"/>
    <property type="project" value="UniProtKB-UniRule"/>
</dbReference>
<dbReference type="GO" id="GO:0140663">
    <property type="term" value="F:ATP-dependent FeS chaperone activity"/>
    <property type="evidence" value="ECO:0007669"/>
    <property type="project" value="InterPro"/>
</dbReference>
<evidence type="ECO:0000256" key="5">
    <source>
        <dbReference type="ARBA" id="ARBA00023014"/>
    </source>
</evidence>
<accession>A0A1Q2HP74</accession>
<evidence type="ECO:0000313" key="8">
    <source>
        <dbReference type="EMBL" id="AQQ09258.1"/>
    </source>
</evidence>
<dbReference type="GO" id="GO:0051301">
    <property type="term" value="P:cell division"/>
    <property type="evidence" value="ECO:0007669"/>
    <property type="project" value="UniProtKB-KW"/>
</dbReference>
<dbReference type="InterPro" id="IPR000808">
    <property type="entry name" value="Mrp-like_CS"/>
</dbReference>
<dbReference type="Proteomes" id="UP000188273">
    <property type="component" value="Chromosome"/>
</dbReference>
<dbReference type="OrthoDB" id="9809679at2"/>
<evidence type="ECO:0000256" key="7">
    <source>
        <dbReference type="SAM" id="MobiDB-lite"/>
    </source>
</evidence>
<dbReference type="InterPro" id="IPR019591">
    <property type="entry name" value="Mrp/NBP35_ATP-bd"/>
</dbReference>
<comment type="similarity">
    <text evidence="6">Belongs to the Mrp/NBP35 ATP-binding proteins family.</text>
</comment>
<keyword evidence="8" id="KW-0131">Cell cycle</keyword>
<comment type="subunit">
    <text evidence="6">Homodimer.</text>
</comment>
<dbReference type="GO" id="GO:0016887">
    <property type="term" value="F:ATP hydrolysis activity"/>
    <property type="evidence" value="ECO:0007669"/>
    <property type="project" value="UniProtKB-UniRule"/>
</dbReference>
<evidence type="ECO:0000256" key="1">
    <source>
        <dbReference type="ARBA" id="ARBA00022723"/>
    </source>
</evidence>